<dbReference type="EMBL" id="CP144754">
    <property type="protein sequence ID" value="WVZ99799.1"/>
    <property type="molecule type" value="Genomic_DNA"/>
</dbReference>
<protein>
    <submittedName>
        <fullName evidence="1">Uncharacterized protein</fullName>
    </submittedName>
</protein>
<dbReference type="Proteomes" id="UP001341281">
    <property type="component" value="Chromosome 10"/>
</dbReference>
<organism evidence="1 2">
    <name type="scientific">Paspalum notatum var. saurae</name>
    <dbReference type="NCBI Taxonomy" id="547442"/>
    <lineage>
        <taxon>Eukaryota</taxon>
        <taxon>Viridiplantae</taxon>
        <taxon>Streptophyta</taxon>
        <taxon>Embryophyta</taxon>
        <taxon>Tracheophyta</taxon>
        <taxon>Spermatophyta</taxon>
        <taxon>Magnoliopsida</taxon>
        <taxon>Liliopsida</taxon>
        <taxon>Poales</taxon>
        <taxon>Poaceae</taxon>
        <taxon>PACMAD clade</taxon>
        <taxon>Panicoideae</taxon>
        <taxon>Andropogonodae</taxon>
        <taxon>Paspaleae</taxon>
        <taxon>Paspalinae</taxon>
        <taxon>Paspalum</taxon>
    </lineage>
</organism>
<gene>
    <name evidence="1" type="ORF">U9M48_045047</name>
</gene>
<accession>A0AAQ3UY56</accession>
<dbReference type="AlphaFoldDB" id="A0AAQ3UY56"/>
<proteinExistence type="predicted"/>
<evidence type="ECO:0000313" key="1">
    <source>
        <dbReference type="EMBL" id="WVZ99799.1"/>
    </source>
</evidence>
<name>A0AAQ3UY56_PASNO</name>
<keyword evidence="2" id="KW-1185">Reference proteome</keyword>
<evidence type="ECO:0000313" key="2">
    <source>
        <dbReference type="Proteomes" id="UP001341281"/>
    </source>
</evidence>
<reference evidence="1 2" key="1">
    <citation type="submission" date="2024-02" db="EMBL/GenBank/DDBJ databases">
        <title>High-quality chromosome-scale genome assembly of Pensacola bahiagrass (Paspalum notatum Flugge var. saurae).</title>
        <authorList>
            <person name="Vega J.M."/>
            <person name="Podio M."/>
            <person name="Orjuela J."/>
            <person name="Siena L.A."/>
            <person name="Pessino S.C."/>
            <person name="Combes M.C."/>
            <person name="Mariac C."/>
            <person name="Albertini E."/>
            <person name="Pupilli F."/>
            <person name="Ortiz J.P.A."/>
            <person name="Leblanc O."/>
        </authorList>
    </citation>
    <scope>NUCLEOTIDE SEQUENCE [LARGE SCALE GENOMIC DNA]</scope>
    <source>
        <strain evidence="1">R1</strain>
        <tissue evidence="1">Leaf</tissue>
    </source>
</reference>
<sequence length="83" mass="9241">MGLQGDDDEAFVREEERIGFRDGGGASSWRSWIPPQLLAAKPGARHVPVVHAIHRNLARMRQLVLVHVKPEAHLIDDRSPAMA</sequence>